<feature type="region of interest" description="Disordered" evidence="1">
    <location>
        <begin position="1"/>
        <end position="22"/>
    </location>
</feature>
<dbReference type="Proteomes" id="UP000009101">
    <property type="component" value="Chromosome"/>
</dbReference>
<evidence type="ECO:0000313" key="2">
    <source>
        <dbReference type="EMBL" id="CBI76908.1"/>
    </source>
</evidence>
<organism evidence="2 3">
    <name type="scientific">Bartonella clarridgeiae (strain CCUG 45776 / CIP 104772 / 73)</name>
    <dbReference type="NCBI Taxonomy" id="696125"/>
    <lineage>
        <taxon>Bacteria</taxon>
        <taxon>Pseudomonadati</taxon>
        <taxon>Pseudomonadota</taxon>
        <taxon>Alphaproteobacteria</taxon>
        <taxon>Hyphomicrobiales</taxon>
        <taxon>Bartonellaceae</taxon>
        <taxon>Bartonella</taxon>
    </lineage>
</organism>
<feature type="compositionally biased region" description="Basic and acidic residues" evidence="1">
    <location>
        <begin position="233"/>
        <end position="252"/>
    </location>
</feature>
<dbReference type="STRING" id="696125.BARCL_1236"/>
<evidence type="ECO:0000256" key="1">
    <source>
        <dbReference type="SAM" id="MobiDB-lite"/>
    </source>
</evidence>
<feature type="region of interest" description="Disordered" evidence="1">
    <location>
        <begin position="209"/>
        <end position="252"/>
    </location>
</feature>
<sequence>MHLRTLCNHEKKQQGIQMEKGSHHSMQKSLVLSFALHFILFSSGMMHFTPSSSFMQQPLEMAPITLSSFDQDLAFQEGSSNAPPLENSAPKPTTKPQEKEDARYFGEGTIDNQSPFQPKEQLQHMDTIPSFFGQQDASEIFESSLKTQELIKTETEALLHTVPEFMKNETKTPPQESELKEQTVPPTALEQIKSEDPIKKMLEELAQENPNESISTITPLDNIPLPSFKPKTKTVDPSHFQKEKKSPSKREQTIEDILAMEETHLINRARTQGGGAKRSSEREALGTQKNIGDSAKKAQTLVNLVGSCIQKKLKLVAIGGNLNNRPVVRLQFYLNNHGYVIGEPKIDPLRGEESQLTIMTQQVYAAVFSCQPYENLPRDQYNLWGQGFDFNVDPFQETAP</sequence>
<reference evidence="2 3" key="2">
    <citation type="journal article" date="2011" name="PLoS Genet.">
        <title>Parallel evolution of a type IV secretion system in radiating lineages of the host-restricted bacterial pathogen Bartonella.</title>
        <authorList>
            <person name="Engel P."/>
            <person name="Salzburger W."/>
            <person name="Liesch M."/>
            <person name="Chang C.C."/>
            <person name="Maruyama S."/>
            <person name="Lanz C."/>
            <person name="Calteau A."/>
            <person name="Lajus A."/>
            <person name="Medigue C."/>
            <person name="Schuster S.C."/>
            <person name="Dehio C."/>
        </authorList>
    </citation>
    <scope>NUCLEOTIDE SEQUENCE [LARGE SCALE GENOMIC DNA]</scope>
    <source>
        <strain evidence="3">CIP 104772 / 73</strain>
    </source>
</reference>
<dbReference type="HOGENOM" id="CLU_617732_0_0_5"/>
<dbReference type="KEGG" id="bcd:BARCL_1236"/>
<dbReference type="AlphaFoldDB" id="E6YJ70"/>
<feature type="region of interest" description="Disordered" evidence="1">
    <location>
        <begin position="75"/>
        <end position="100"/>
    </location>
</feature>
<keyword evidence="3" id="KW-1185">Reference proteome</keyword>
<dbReference type="EMBL" id="FN645454">
    <property type="protein sequence ID" value="CBI76908.1"/>
    <property type="molecule type" value="Genomic_DNA"/>
</dbReference>
<feature type="compositionally biased region" description="Polar residues" evidence="1">
    <location>
        <begin position="209"/>
        <end position="219"/>
    </location>
</feature>
<gene>
    <name evidence="2" type="primary">tolA</name>
    <name evidence="2" type="ordered locus">BARCL_1236</name>
</gene>
<proteinExistence type="predicted"/>
<feature type="region of interest" description="Disordered" evidence="1">
    <location>
        <begin position="268"/>
        <end position="287"/>
    </location>
</feature>
<evidence type="ECO:0000313" key="3">
    <source>
        <dbReference type="Proteomes" id="UP000009101"/>
    </source>
</evidence>
<protein>
    <submittedName>
        <fullName evidence="2">TolA protein</fullName>
    </submittedName>
</protein>
<feature type="region of interest" description="Disordered" evidence="1">
    <location>
        <begin position="168"/>
        <end position="194"/>
    </location>
</feature>
<accession>E6YJ70</accession>
<dbReference type="eggNOG" id="COG3266">
    <property type="taxonomic scope" value="Bacteria"/>
</dbReference>
<name>E6YJ70_BARC7</name>
<reference evidence="3" key="1">
    <citation type="submission" date="2009-11" db="EMBL/GenBank/DDBJ databases">
        <title>Genome sequencing of Bartonella species and comparative genomics.</title>
        <authorList>
            <person name="Engel P."/>
            <person name="Salzburger W."/>
            <person name="Marius L."/>
            <person name="Chao-Chin C."/>
            <person name="Soichi M."/>
            <person name="Christa L."/>
            <person name="Alexandra C."/>
            <person name="Aurelie L."/>
            <person name="Claudine M."/>
            <person name="Stephan S.C."/>
            <person name="Christoph D."/>
        </authorList>
    </citation>
    <scope>NUCLEOTIDE SEQUENCE [LARGE SCALE GENOMIC DNA]</scope>
    <source>
        <strain evidence="3">CIP 104772 / 73</strain>
    </source>
</reference>